<dbReference type="KEGG" id="dcr:108205002"/>
<gene>
    <name evidence="1" type="ORF">DCAR_0105115</name>
</gene>
<evidence type="ECO:0000313" key="1">
    <source>
        <dbReference type="EMBL" id="WOG85922.1"/>
    </source>
</evidence>
<dbReference type="InterPro" id="IPR032675">
    <property type="entry name" value="LRR_dom_sf"/>
</dbReference>
<dbReference type="InterPro" id="IPR001611">
    <property type="entry name" value="Leu-rich_rpt"/>
</dbReference>
<sequence length="617" mass="69067">MSEAPSLYNLCLDSIKDIILFGDDDLSSLYQLPTEIIDCLIPRLPALALQKFQDALPLNYGNEHEVASGSQRKRKRCENFETAWMTLYKSRFSDFRRLKPETCHYCHAKRVGIHDSGNKWQGRYWNSHIQKCLSVAAEKAVLPYFDGCLGEIKIPDTILLSMGYKQCGSYLEVDYSKLAYHCQHFGLYARRLTLHNVLLQTETCHLLRNSKLEELVVQWIKSKEQVEGVCKLLSQNVETLSSLHFNHCKLSAEFVNAICDSLFLKDIPTHRIQHFTVNTSRLLEFNSISIPTGLKSLLSSARCLCTADFRDSELRQNSARTVFSALFDASSNIAFLDLSENNISGWLSHFKWKPSSQLHLNPEICALKSLRVLKLRGSNLQKDDADCLNYALFHMPNLETLDLCDNPIADDGIMTLMPYFTRMAERVTPFVDLNLEECKLTFNGVKTLLQVLSSFKKPLNSLRIGDNNLGSEVGVQLGKFICTGIKELHFHDIGINSSGFLKAQEQITEGVKLVFINIRGNSGGVGAAKFISKLIISAPELVKIDASYNVLPAEAVSIISSSLETAKGTLQHLDLTGNALCSQPASIAMLKNVGSGHIDIVWPMPNSSAQFQYDDDP</sequence>
<dbReference type="EMBL" id="CP093343">
    <property type="protein sequence ID" value="WOG85922.1"/>
    <property type="molecule type" value="Genomic_DNA"/>
</dbReference>
<proteinExistence type="predicted"/>
<dbReference type="SUPFAM" id="SSF52047">
    <property type="entry name" value="RNI-like"/>
    <property type="match status" value="2"/>
</dbReference>
<protein>
    <submittedName>
        <fullName evidence="1">Uncharacterized protein</fullName>
    </submittedName>
</protein>
<dbReference type="Gene3D" id="3.80.10.10">
    <property type="entry name" value="Ribonuclease Inhibitor"/>
    <property type="match status" value="2"/>
</dbReference>
<reference evidence="1" key="2">
    <citation type="submission" date="2022-03" db="EMBL/GenBank/DDBJ databases">
        <title>Draft title - Genomic analysis of global carrot germplasm unveils the trajectory of domestication and the origin of high carotenoid orange carrot.</title>
        <authorList>
            <person name="Iorizzo M."/>
            <person name="Ellison S."/>
            <person name="Senalik D."/>
            <person name="Macko-Podgorni A."/>
            <person name="Grzebelus D."/>
            <person name="Bostan H."/>
            <person name="Rolling W."/>
            <person name="Curaba J."/>
            <person name="Simon P."/>
        </authorList>
    </citation>
    <scope>NUCLEOTIDE SEQUENCE</scope>
    <source>
        <tissue evidence="1">Leaf</tissue>
    </source>
</reference>
<name>A0AAF1AMH2_DAUCS</name>
<dbReference type="PANTHER" id="PTHR47818:SF2">
    <property type="entry name" value="F-BOX DOMAIN-CONTAINING PROTEIN"/>
    <property type="match status" value="1"/>
</dbReference>
<accession>A0AAF1AMH2</accession>
<dbReference type="Pfam" id="PF13516">
    <property type="entry name" value="LRR_6"/>
    <property type="match status" value="1"/>
</dbReference>
<evidence type="ECO:0000313" key="2">
    <source>
        <dbReference type="Proteomes" id="UP000077755"/>
    </source>
</evidence>
<dbReference type="AlphaFoldDB" id="A0AAF1AMH2"/>
<dbReference type="PANTHER" id="PTHR47818">
    <property type="entry name" value="RNI-LIKE SUPERFAMILY PROTEIN"/>
    <property type="match status" value="1"/>
</dbReference>
<dbReference type="Proteomes" id="UP000077755">
    <property type="component" value="Chromosome 1"/>
</dbReference>
<reference evidence="1" key="1">
    <citation type="journal article" date="2016" name="Nat. Genet.">
        <title>A high-quality carrot genome assembly provides new insights into carotenoid accumulation and asterid genome evolution.</title>
        <authorList>
            <person name="Iorizzo M."/>
            <person name="Ellison S."/>
            <person name="Senalik D."/>
            <person name="Zeng P."/>
            <person name="Satapoomin P."/>
            <person name="Huang J."/>
            <person name="Bowman M."/>
            <person name="Iovene M."/>
            <person name="Sanseverino W."/>
            <person name="Cavagnaro P."/>
            <person name="Yildiz M."/>
            <person name="Macko-Podgorni A."/>
            <person name="Moranska E."/>
            <person name="Grzebelus E."/>
            <person name="Grzebelus D."/>
            <person name="Ashrafi H."/>
            <person name="Zheng Z."/>
            <person name="Cheng S."/>
            <person name="Spooner D."/>
            <person name="Van Deynze A."/>
            <person name="Simon P."/>
        </authorList>
    </citation>
    <scope>NUCLEOTIDE SEQUENCE</scope>
    <source>
        <tissue evidence="1">Leaf</tissue>
    </source>
</reference>
<keyword evidence="2" id="KW-1185">Reference proteome</keyword>
<organism evidence="1 2">
    <name type="scientific">Daucus carota subsp. sativus</name>
    <name type="common">Carrot</name>
    <dbReference type="NCBI Taxonomy" id="79200"/>
    <lineage>
        <taxon>Eukaryota</taxon>
        <taxon>Viridiplantae</taxon>
        <taxon>Streptophyta</taxon>
        <taxon>Embryophyta</taxon>
        <taxon>Tracheophyta</taxon>
        <taxon>Spermatophyta</taxon>
        <taxon>Magnoliopsida</taxon>
        <taxon>eudicotyledons</taxon>
        <taxon>Gunneridae</taxon>
        <taxon>Pentapetalae</taxon>
        <taxon>asterids</taxon>
        <taxon>campanulids</taxon>
        <taxon>Apiales</taxon>
        <taxon>Apiaceae</taxon>
        <taxon>Apioideae</taxon>
        <taxon>Scandiceae</taxon>
        <taxon>Daucinae</taxon>
        <taxon>Daucus</taxon>
        <taxon>Daucus sect. Daucus</taxon>
    </lineage>
</organism>